<dbReference type="EMBL" id="JAXDAE010000029">
    <property type="protein sequence ID" value="MDY2588534.1"/>
    <property type="molecule type" value="Genomic_DNA"/>
</dbReference>
<keyword evidence="2" id="KW-1185">Reference proteome</keyword>
<sequence length="179" mass="21130">MNPKTIDINQKHFIASFRYNKSKPEDFGLKKVDGKDHFVDKNGTLWKNEILWDSGWGNEYGFVRIPEPNFEQLWILLTKSNIENNLLGSAELLTHYPNELKEKLQTLFNRNEKLNRKLTKRLSHLELLNHVTNHSDVGGKRPEQVDADYREWKKLKDDFDRLKTESLIKRIKKTVANNV</sequence>
<reference evidence="1 2" key="1">
    <citation type="submission" date="2023-11" db="EMBL/GenBank/DDBJ databases">
        <title>Winogradskyella pelagius sp. nov., isolated from coastal sediment.</title>
        <authorList>
            <person name="Li F."/>
        </authorList>
    </citation>
    <scope>NUCLEOTIDE SEQUENCE [LARGE SCALE GENOMIC DNA]</scope>
    <source>
        <strain evidence="1 2">KCTC 23502</strain>
    </source>
</reference>
<name>A0ABU5EPZ1_9FLAO</name>
<dbReference type="RefSeq" id="WP_320556876.1">
    <property type="nucleotide sequence ID" value="NZ_JAXDAE010000029.1"/>
</dbReference>
<proteinExistence type="predicted"/>
<organism evidence="1 2">
    <name type="scientific">Winogradskyella aquimaris</name>
    <dbReference type="NCBI Taxonomy" id="864074"/>
    <lineage>
        <taxon>Bacteria</taxon>
        <taxon>Pseudomonadati</taxon>
        <taxon>Bacteroidota</taxon>
        <taxon>Flavobacteriia</taxon>
        <taxon>Flavobacteriales</taxon>
        <taxon>Flavobacteriaceae</taxon>
        <taxon>Winogradskyella</taxon>
    </lineage>
</organism>
<dbReference type="Proteomes" id="UP001285855">
    <property type="component" value="Unassembled WGS sequence"/>
</dbReference>
<accession>A0ABU5EPZ1</accession>
<evidence type="ECO:0000313" key="2">
    <source>
        <dbReference type="Proteomes" id="UP001285855"/>
    </source>
</evidence>
<comment type="caution">
    <text evidence="1">The sequence shown here is derived from an EMBL/GenBank/DDBJ whole genome shotgun (WGS) entry which is preliminary data.</text>
</comment>
<protein>
    <recommendedName>
        <fullName evidence="3">N-acetylmuramoyl-L-alanine amidase</fullName>
    </recommendedName>
</protein>
<evidence type="ECO:0008006" key="3">
    <source>
        <dbReference type="Google" id="ProtNLM"/>
    </source>
</evidence>
<gene>
    <name evidence="1" type="ORF">SNF14_14415</name>
</gene>
<evidence type="ECO:0000313" key="1">
    <source>
        <dbReference type="EMBL" id="MDY2588534.1"/>
    </source>
</evidence>